<dbReference type="Pfam" id="PF16925">
    <property type="entry name" value="TetR_C_13"/>
    <property type="match status" value="1"/>
</dbReference>
<proteinExistence type="predicted"/>
<dbReference type="PANTHER" id="PTHR47506">
    <property type="entry name" value="TRANSCRIPTIONAL REGULATORY PROTEIN"/>
    <property type="match status" value="1"/>
</dbReference>
<keyword evidence="7" id="KW-1185">Reference proteome</keyword>
<evidence type="ECO:0000313" key="6">
    <source>
        <dbReference type="EMBL" id="RMI40206.1"/>
    </source>
</evidence>
<dbReference type="Gene3D" id="1.10.357.10">
    <property type="entry name" value="Tetracycline Repressor, domain 2"/>
    <property type="match status" value="1"/>
</dbReference>
<reference evidence="6 7" key="1">
    <citation type="submission" date="2018-10" db="EMBL/GenBank/DDBJ databases">
        <title>Isolation from soil.</title>
        <authorList>
            <person name="Hu J."/>
        </authorList>
    </citation>
    <scope>NUCLEOTIDE SEQUENCE [LARGE SCALE GENOMIC DNA]</scope>
    <source>
        <strain evidence="6 7">NEAU-Ht49</strain>
    </source>
</reference>
<dbReference type="Pfam" id="PF00440">
    <property type="entry name" value="TetR_N"/>
    <property type="match status" value="1"/>
</dbReference>
<accession>A0A3M2LSY3</accession>
<dbReference type="PANTHER" id="PTHR47506:SF10">
    <property type="entry name" value="TRANSCRIPTIONAL REGULATORY PROTEIN"/>
    <property type="match status" value="1"/>
</dbReference>
<dbReference type="InterPro" id="IPR009057">
    <property type="entry name" value="Homeodomain-like_sf"/>
</dbReference>
<dbReference type="InterPro" id="IPR001647">
    <property type="entry name" value="HTH_TetR"/>
</dbReference>
<gene>
    <name evidence="6" type="ORF">EBO15_27290</name>
</gene>
<name>A0A3M2LSY3_9ACTN</name>
<keyword evidence="3" id="KW-0804">Transcription</keyword>
<keyword evidence="2 4" id="KW-0238">DNA-binding</keyword>
<feature type="domain" description="HTH tetR-type" evidence="5">
    <location>
        <begin position="6"/>
        <end position="66"/>
    </location>
</feature>
<protein>
    <submittedName>
        <fullName evidence="6">TetR/AcrR family transcriptional regulator</fullName>
    </submittedName>
</protein>
<evidence type="ECO:0000256" key="1">
    <source>
        <dbReference type="ARBA" id="ARBA00023015"/>
    </source>
</evidence>
<dbReference type="InterPro" id="IPR036271">
    <property type="entry name" value="Tet_transcr_reg_TetR-rel_C_sf"/>
</dbReference>
<dbReference type="InterPro" id="IPR011075">
    <property type="entry name" value="TetR_C"/>
</dbReference>
<feature type="DNA-binding region" description="H-T-H motif" evidence="4">
    <location>
        <begin position="29"/>
        <end position="48"/>
    </location>
</feature>
<dbReference type="PROSITE" id="PS50977">
    <property type="entry name" value="HTH_TETR_2"/>
    <property type="match status" value="1"/>
</dbReference>
<dbReference type="RefSeq" id="WP_122197312.1">
    <property type="nucleotide sequence ID" value="NZ_JBHSKC010000001.1"/>
</dbReference>
<evidence type="ECO:0000256" key="3">
    <source>
        <dbReference type="ARBA" id="ARBA00023163"/>
    </source>
</evidence>
<comment type="caution">
    <text evidence="6">The sequence shown here is derived from an EMBL/GenBank/DDBJ whole genome shotgun (WGS) entry which is preliminary data.</text>
</comment>
<dbReference type="SUPFAM" id="SSF48498">
    <property type="entry name" value="Tetracyclin repressor-like, C-terminal domain"/>
    <property type="match status" value="1"/>
</dbReference>
<organism evidence="6 7">
    <name type="scientific">Actinomadura harenae</name>
    <dbReference type="NCBI Taxonomy" id="2483351"/>
    <lineage>
        <taxon>Bacteria</taxon>
        <taxon>Bacillati</taxon>
        <taxon>Actinomycetota</taxon>
        <taxon>Actinomycetes</taxon>
        <taxon>Streptosporangiales</taxon>
        <taxon>Thermomonosporaceae</taxon>
        <taxon>Actinomadura</taxon>
    </lineage>
</organism>
<evidence type="ECO:0000313" key="7">
    <source>
        <dbReference type="Proteomes" id="UP000282674"/>
    </source>
</evidence>
<dbReference type="EMBL" id="RFFG01000057">
    <property type="protein sequence ID" value="RMI40206.1"/>
    <property type="molecule type" value="Genomic_DNA"/>
</dbReference>
<sequence>MGRPKQFDPEAAVVQAMDVFWSKGYGATTPQDLVVALGIGKGSLYHAFGSKRALFEKALERYRDDQAAGLIELLESPGPVKERLRRALEFLVEVNVVDPRGCMVVNTAAELGGGGDPAMSETVRNQFGRTRTAFRGAVEEAQRAGEIDRARDPDAVSSMILSTLLGLQVLARAGEERERLNQVVDGLLDSL</sequence>
<dbReference type="Gene3D" id="1.10.10.60">
    <property type="entry name" value="Homeodomain-like"/>
    <property type="match status" value="1"/>
</dbReference>
<keyword evidence="1" id="KW-0805">Transcription regulation</keyword>
<evidence type="ECO:0000259" key="5">
    <source>
        <dbReference type="PROSITE" id="PS50977"/>
    </source>
</evidence>
<dbReference type="OrthoDB" id="9805134at2"/>
<evidence type="ECO:0000256" key="4">
    <source>
        <dbReference type="PROSITE-ProRule" id="PRU00335"/>
    </source>
</evidence>
<dbReference type="SUPFAM" id="SSF46689">
    <property type="entry name" value="Homeodomain-like"/>
    <property type="match status" value="1"/>
</dbReference>
<evidence type="ECO:0000256" key="2">
    <source>
        <dbReference type="ARBA" id="ARBA00023125"/>
    </source>
</evidence>
<dbReference type="Proteomes" id="UP000282674">
    <property type="component" value="Unassembled WGS sequence"/>
</dbReference>
<dbReference type="AlphaFoldDB" id="A0A3M2LSY3"/>
<dbReference type="GO" id="GO:0003677">
    <property type="term" value="F:DNA binding"/>
    <property type="evidence" value="ECO:0007669"/>
    <property type="project" value="UniProtKB-UniRule"/>
</dbReference>